<feature type="compositionally biased region" description="Low complexity" evidence="1">
    <location>
        <begin position="82"/>
        <end position="97"/>
    </location>
</feature>
<keyword evidence="4" id="KW-1185">Reference proteome</keyword>
<sequence length="377" mass="39757">MTIEDLIRAAQEHQADRSVPADRIRAALPRRAARANRHRRYGMLAAGLTAAAVATAVTVPALALRDDSPAVTAEPAAPPASGPASATPSSQPAPGAALPTQVKLEYRPTWVPSGFAEHIRHFNVGEPGDSLGPTLMRVWKKSVSAGDPWGGTELSLYIRTEATDAAAAIDTSGQKVDINGAQGFYTPPQGDRKSSVNWTLDDHTALTIAALKVDISKNDLLRMARSVRPDPGVSPVPVSPRWLPPGWETTGAEVSGPSQDTWRSYVYAVRRAPEPSTDADRKAAKEGNSQSGELSVTVGTTTDAPSGGDRFTVGGHPARHPVRTDEPGKRLIYLVVDLGEGRLMTLIGSGAGLTLDDLKKVAEKTEITPAGLAWLGG</sequence>
<name>A0A931FZ90_9ACTN</name>
<evidence type="ECO:0000256" key="2">
    <source>
        <dbReference type="SAM" id="Phobius"/>
    </source>
</evidence>
<feature type="compositionally biased region" description="Polar residues" evidence="1">
    <location>
        <begin position="287"/>
        <end position="304"/>
    </location>
</feature>
<evidence type="ECO:0000256" key="1">
    <source>
        <dbReference type="SAM" id="MobiDB-lite"/>
    </source>
</evidence>
<dbReference type="Proteomes" id="UP000598146">
    <property type="component" value="Unassembled WGS sequence"/>
</dbReference>
<gene>
    <name evidence="3" type="ORF">I4J89_28690</name>
</gene>
<accession>A0A931FZ90</accession>
<evidence type="ECO:0000313" key="4">
    <source>
        <dbReference type="Proteomes" id="UP000598146"/>
    </source>
</evidence>
<keyword evidence="2" id="KW-1133">Transmembrane helix</keyword>
<dbReference type="EMBL" id="JADQTO010000015">
    <property type="protein sequence ID" value="MBG0565438.1"/>
    <property type="molecule type" value="Genomic_DNA"/>
</dbReference>
<dbReference type="AlphaFoldDB" id="A0A931FZ90"/>
<evidence type="ECO:0000313" key="3">
    <source>
        <dbReference type="EMBL" id="MBG0565438.1"/>
    </source>
</evidence>
<feature type="region of interest" description="Disordered" evidence="1">
    <location>
        <begin position="70"/>
        <end position="97"/>
    </location>
</feature>
<comment type="caution">
    <text evidence="3">The sequence shown here is derived from an EMBL/GenBank/DDBJ whole genome shotgun (WGS) entry which is preliminary data.</text>
</comment>
<reference evidence="3" key="1">
    <citation type="submission" date="2020-11" db="EMBL/GenBank/DDBJ databases">
        <title>Isolation and identification of active actinomycetes.</title>
        <authorList>
            <person name="Sun X."/>
        </authorList>
    </citation>
    <scope>NUCLEOTIDE SEQUENCE</scope>
    <source>
        <strain evidence="3">NEAU-A11</strain>
    </source>
</reference>
<feature type="region of interest" description="Disordered" evidence="1">
    <location>
        <begin position="272"/>
        <end position="324"/>
    </location>
</feature>
<protein>
    <submittedName>
        <fullName evidence="3">Uncharacterized protein</fullName>
    </submittedName>
</protein>
<dbReference type="RefSeq" id="WP_196417217.1">
    <property type="nucleotide sequence ID" value="NZ_JADQTO010000015.1"/>
</dbReference>
<proteinExistence type="predicted"/>
<feature type="transmembrane region" description="Helical" evidence="2">
    <location>
        <begin position="41"/>
        <end position="63"/>
    </location>
</feature>
<keyword evidence="2" id="KW-0812">Transmembrane</keyword>
<keyword evidence="2" id="KW-0472">Membrane</keyword>
<organism evidence="3 4">
    <name type="scientific">Actinoplanes aureus</name>
    <dbReference type="NCBI Taxonomy" id="2792083"/>
    <lineage>
        <taxon>Bacteria</taxon>
        <taxon>Bacillati</taxon>
        <taxon>Actinomycetota</taxon>
        <taxon>Actinomycetes</taxon>
        <taxon>Micromonosporales</taxon>
        <taxon>Micromonosporaceae</taxon>
        <taxon>Actinoplanes</taxon>
    </lineage>
</organism>